<evidence type="ECO:0008006" key="4">
    <source>
        <dbReference type="Google" id="ProtNLM"/>
    </source>
</evidence>
<keyword evidence="3" id="KW-1185">Reference proteome</keyword>
<evidence type="ECO:0000313" key="3">
    <source>
        <dbReference type="Proteomes" id="UP001307889"/>
    </source>
</evidence>
<feature type="transmembrane region" description="Helical" evidence="1">
    <location>
        <begin position="21"/>
        <end position="45"/>
    </location>
</feature>
<keyword evidence="1" id="KW-1133">Transmembrane helix</keyword>
<evidence type="ECO:0000256" key="1">
    <source>
        <dbReference type="SAM" id="Phobius"/>
    </source>
</evidence>
<dbReference type="EMBL" id="AP028918">
    <property type="protein sequence ID" value="BES99582.1"/>
    <property type="molecule type" value="Genomic_DNA"/>
</dbReference>
<reference evidence="2 3" key="1">
    <citation type="submission" date="2023-09" db="EMBL/GenBank/DDBJ databases">
        <title>Nesidiocoris tenuis whole genome shotgun sequence.</title>
        <authorList>
            <person name="Shibata T."/>
            <person name="Shimoda M."/>
            <person name="Kobayashi T."/>
            <person name="Uehara T."/>
        </authorList>
    </citation>
    <scope>NUCLEOTIDE SEQUENCE [LARGE SCALE GENOMIC DNA]</scope>
    <source>
        <strain evidence="2 3">Japan</strain>
    </source>
</reference>
<dbReference type="PANTHER" id="PTHR36694:SF11">
    <property type="entry name" value="LP21121P-RELATED"/>
    <property type="match status" value="1"/>
</dbReference>
<name>A0ABN7B5A1_9HEMI</name>
<proteinExistence type="predicted"/>
<dbReference type="PANTHER" id="PTHR36694">
    <property type="entry name" value="PASIFLORA 1, ISOFORM A-RELATED"/>
    <property type="match status" value="1"/>
</dbReference>
<feature type="transmembrane region" description="Helical" evidence="1">
    <location>
        <begin position="168"/>
        <end position="190"/>
    </location>
</feature>
<protein>
    <recommendedName>
        <fullName evidence="4">G-protein coupled receptors family 2 profile 2 domain-containing protein</fullName>
    </recommendedName>
</protein>
<gene>
    <name evidence="2" type="ORF">NTJ_12399</name>
</gene>
<sequence>MKSLMLKSFICGSSIYTGALVIGWIHLFFTSITVFASTCFGIFMIPRLSSNETEHYLKDFIEQYLNQSRDPHVPVPDQQLIDQEVEAAILIVRSVWLILIVFAYINLASTISLLFGTYKRKRMCLIPWLILAAKNVLFSLISLIIWMLFVPIFLFGKHAHPYDTLSEIEIVCVYSFFLVFHSSVWIYAFLTVFTHYRELNYVHTHTSNNFQKL</sequence>
<accession>A0ABN7B5A1</accession>
<dbReference type="Proteomes" id="UP001307889">
    <property type="component" value="Chromosome 10"/>
</dbReference>
<evidence type="ECO:0000313" key="2">
    <source>
        <dbReference type="EMBL" id="BES99582.1"/>
    </source>
</evidence>
<feature type="transmembrane region" description="Helical" evidence="1">
    <location>
        <begin position="136"/>
        <end position="156"/>
    </location>
</feature>
<organism evidence="2 3">
    <name type="scientific">Nesidiocoris tenuis</name>
    <dbReference type="NCBI Taxonomy" id="355587"/>
    <lineage>
        <taxon>Eukaryota</taxon>
        <taxon>Metazoa</taxon>
        <taxon>Ecdysozoa</taxon>
        <taxon>Arthropoda</taxon>
        <taxon>Hexapoda</taxon>
        <taxon>Insecta</taxon>
        <taxon>Pterygota</taxon>
        <taxon>Neoptera</taxon>
        <taxon>Paraneoptera</taxon>
        <taxon>Hemiptera</taxon>
        <taxon>Heteroptera</taxon>
        <taxon>Panheteroptera</taxon>
        <taxon>Cimicomorpha</taxon>
        <taxon>Miridae</taxon>
        <taxon>Dicyphina</taxon>
        <taxon>Nesidiocoris</taxon>
    </lineage>
</organism>
<feature type="transmembrane region" description="Helical" evidence="1">
    <location>
        <begin position="95"/>
        <end position="115"/>
    </location>
</feature>
<keyword evidence="1" id="KW-0812">Transmembrane</keyword>
<keyword evidence="1" id="KW-0472">Membrane</keyword>